<evidence type="ECO:0000256" key="3">
    <source>
        <dbReference type="ARBA" id="ARBA00022989"/>
    </source>
</evidence>
<feature type="transmembrane region" description="Helical" evidence="5">
    <location>
        <begin position="375"/>
        <end position="394"/>
    </location>
</feature>
<comment type="subcellular location">
    <subcellularLocation>
        <location evidence="1">Membrane</location>
        <topology evidence="1">Multi-pass membrane protein</topology>
    </subcellularLocation>
</comment>
<gene>
    <name evidence="8" type="ORF">AKO1_012220</name>
</gene>
<evidence type="ECO:0000259" key="7">
    <source>
        <dbReference type="Pfam" id="PF00520"/>
    </source>
</evidence>
<evidence type="ECO:0000256" key="4">
    <source>
        <dbReference type="ARBA" id="ARBA00023136"/>
    </source>
</evidence>
<dbReference type="PANTHER" id="PTHR10877:SF197">
    <property type="entry name" value="POLYCYSTIC KIDNEY DISEASE PROTEIN 1-LIKE 2"/>
    <property type="match status" value="1"/>
</dbReference>
<dbReference type="Gene3D" id="1.10.287.70">
    <property type="match status" value="1"/>
</dbReference>
<dbReference type="EMBL" id="JAOPGA020001197">
    <property type="protein sequence ID" value="KAL0486022.1"/>
    <property type="molecule type" value="Genomic_DNA"/>
</dbReference>
<sequence length="596" mass="68529">MLIMILFSGLIIMQKNIMFHSGLEQDLKDVVTKQFTSEGQTYDSLYNTDQIWKWIEAIMDDQYNYDEPPDSSWTIKSLNKTMDLNAPMSFKHVQSCNIITAIYIGRSKYRRAQGTGLRGALRSNVWIEEGSSIPHTQYSLYMPEFDSPENDTELETMINGAMSQTYSQFFLLNGLPKNKMTNILSQLKARGWVNDETTSNVFFKINAYNPNIKRLAQVILIWSRSETGNFASYSLTSSAPDDGFYPDMQSLELEDQLRWFFEGTCILYIAGWFIYKIINIIRRKASIIATLTGLELICIICMIWHFVVWLLILKADNDYRIKIASTYENLDIPADQELSAKAIIKSLYEECNSDVVCPGQVLGILNGTAPYRYTYIRSAIVTLLLLCMLVFVKIPKHSRFALLPNVLRKSAPEIGVIGLLLMLLFFVYAIIGSLLFGHSMTRFSTVYDSFQTNIEVAMGADMDIPDLASSFIDIPAVREGTSYIPVSILPLMYKWSIVILMTFVLINIFVAVVTNAYDVVKRDMEAHRDFDERSVTEKFMSLLSNLNIRARWKKRRDGRPDNWYMDENYLQDIDLVSESYRSDDVEENNVRHHEVM</sequence>
<organism evidence="8 9">
    <name type="scientific">Acrasis kona</name>
    <dbReference type="NCBI Taxonomy" id="1008807"/>
    <lineage>
        <taxon>Eukaryota</taxon>
        <taxon>Discoba</taxon>
        <taxon>Heterolobosea</taxon>
        <taxon>Tetramitia</taxon>
        <taxon>Eutetramitia</taxon>
        <taxon>Acrasidae</taxon>
        <taxon>Acrasis</taxon>
    </lineage>
</organism>
<keyword evidence="2 5" id="KW-0812">Transmembrane</keyword>
<feature type="transmembrane region" description="Helical" evidence="5">
    <location>
        <begin position="257"/>
        <end position="275"/>
    </location>
</feature>
<keyword evidence="6" id="KW-0732">Signal</keyword>
<evidence type="ECO:0000256" key="1">
    <source>
        <dbReference type="ARBA" id="ARBA00004141"/>
    </source>
</evidence>
<name>A0AAW2ZBK8_9EUKA</name>
<reference evidence="8 9" key="1">
    <citation type="submission" date="2024-03" db="EMBL/GenBank/DDBJ databases">
        <title>The Acrasis kona genome and developmental transcriptomes reveal deep origins of eukaryotic multicellular pathways.</title>
        <authorList>
            <person name="Sheikh S."/>
            <person name="Fu C.-J."/>
            <person name="Brown M.W."/>
            <person name="Baldauf S.L."/>
        </authorList>
    </citation>
    <scope>NUCLEOTIDE SEQUENCE [LARGE SCALE GENOMIC DNA]</scope>
    <source>
        <strain evidence="8 9">ATCC MYA-3509</strain>
    </source>
</reference>
<evidence type="ECO:0000313" key="8">
    <source>
        <dbReference type="EMBL" id="KAL0486022.1"/>
    </source>
</evidence>
<feature type="signal peptide" evidence="6">
    <location>
        <begin position="1"/>
        <end position="18"/>
    </location>
</feature>
<protein>
    <recommendedName>
        <fullName evidence="7">Ion transport domain-containing protein</fullName>
    </recommendedName>
</protein>
<evidence type="ECO:0000256" key="2">
    <source>
        <dbReference type="ARBA" id="ARBA00022692"/>
    </source>
</evidence>
<dbReference type="GO" id="GO:0050982">
    <property type="term" value="P:detection of mechanical stimulus"/>
    <property type="evidence" value="ECO:0007669"/>
    <property type="project" value="TreeGrafter"/>
</dbReference>
<dbReference type="AlphaFoldDB" id="A0AAW2ZBK8"/>
<dbReference type="Pfam" id="PF00520">
    <property type="entry name" value="Ion_trans"/>
    <property type="match status" value="1"/>
</dbReference>
<keyword evidence="4 5" id="KW-0472">Membrane</keyword>
<dbReference type="InterPro" id="IPR051223">
    <property type="entry name" value="Polycystin"/>
</dbReference>
<keyword evidence="3 5" id="KW-1133">Transmembrane helix</keyword>
<dbReference type="GO" id="GO:0005262">
    <property type="term" value="F:calcium channel activity"/>
    <property type="evidence" value="ECO:0007669"/>
    <property type="project" value="TreeGrafter"/>
</dbReference>
<dbReference type="PANTHER" id="PTHR10877">
    <property type="entry name" value="POLYCYSTIN FAMILY MEMBER"/>
    <property type="match status" value="1"/>
</dbReference>
<feature type="domain" description="Ion transport" evidence="7">
    <location>
        <begin position="264"/>
        <end position="522"/>
    </location>
</feature>
<evidence type="ECO:0000256" key="5">
    <source>
        <dbReference type="SAM" id="Phobius"/>
    </source>
</evidence>
<evidence type="ECO:0000256" key="6">
    <source>
        <dbReference type="SAM" id="SignalP"/>
    </source>
</evidence>
<dbReference type="InterPro" id="IPR005821">
    <property type="entry name" value="Ion_trans_dom"/>
</dbReference>
<feature type="transmembrane region" description="Helical" evidence="5">
    <location>
        <begin position="287"/>
        <end position="312"/>
    </location>
</feature>
<evidence type="ECO:0000313" key="9">
    <source>
        <dbReference type="Proteomes" id="UP001431209"/>
    </source>
</evidence>
<keyword evidence="9" id="KW-1185">Reference proteome</keyword>
<feature type="transmembrane region" description="Helical" evidence="5">
    <location>
        <begin position="495"/>
        <end position="517"/>
    </location>
</feature>
<comment type="caution">
    <text evidence="8">The sequence shown here is derived from an EMBL/GenBank/DDBJ whole genome shotgun (WGS) entry which is preliminary data.</text>
</comment>
<feature type="chain" id="PRO_5043991353" description="Ion transport domain-containing protein" evidence="6">
    <location>
        <begin position="19"/>
        <end position="596"/>
    </location>
</feature>
<dbReference type="Proteomes" id="UP001431209">
    <property type="component" value="Unassembled WGS sequence"/>
</dbReference>
<dbReference type="GO" id="GO:0016020">
    <property type="term" value="C:membrane"/>
    <property type="evidence" value="ECO:0007669"/>
    <property type="project" value="UniProtKB-SubCell"/>
</dbReference>
<feature type="transmembrane region" description="Helical" evidence="5">
    <location>
        <begin position="414"/>
        <end position="436"/>
    </location>
</feature>
<proteinExistence type="predicted"/>
<accession>A0AAW2ZBK8</accession>